<proteinExistence type="inferred from homology"/>
<dbReference type="PANTHER" id="PTHR33107:SF28">
    <property type="entry name" value="CYSTEINE PROTEASE INHIBITOR 8-LIKE"/>
    <property type="match status" value="1"/>
</dbReference>
<evidence type="ECO:0008006" key="5">
    <source>
        <dbReference type="Google" id="ProtNLM"/>
    </source>
</evidence>
<dbReference type="PANTHER" id="PTHR33107">
    <property type="entry name" value="KUNITZ TRYPSIN INHIBITOR 2"/>
    <property type="match status" value="1"/>
</dbReference>
<feature type="chain" id="PRO_5029813946" description="21 kDa seed protein" evidence="2">
    <location>
        <begin position="24"/>
        <end position="169"/>
    </location>
</feature>
<keyword evidence="2" id="KW-0732">Signal</keyword>
<feature type="signal peptide" evidence="2">
    <location>
        <begin position="1"/>
        <end position="23"/>
    </location>
</feature>
<dbReference type="Pfam" id="PF00197">
    <property type="entry name" value="Kunitz_legume"/>
    <property type="match status" value="1"/>
</dbReference>
<comment type="caution">
    <text evidence="3">The sequence shown here is derived from an EMBL/GenBank/DDBJ whole genome shotgun (WGS) entry which is preliminary data.</text>
</comment>
<comment type="similarity">
    <text evidence="1">Belongs to the protease inhibitor I3 (leguminous Kunitz-type inhibitor) family.</text>
</comment>
<keyword evidence="4" id="KW-1185">Reference proteome</keyword>
<evidence type="ECO:0000256" key="1">
    <source>
        <dbReference type="ARBA" id="ARBA00005440"/>
    </source>
</evidence>
<dbReference type="EMBL" id="JABEZX010347569">
    <property type="protein sequence ID" value="MBA0576401.1"/>
    <property type="molecule type" value="Genomic_DNA"/>
</dbReference>
<dbReference type="Gene3D" id="2.80.10.50">
    <property type="match status" value="1"/>
</dbReference>
<dbReference type="SMART" id="SM00452">
    <property type="entry name" value="STI"/>
    <property type="match status" value="1"/>
</dbReference>
<evidence type="ECO:0000313" key="3">
    <source>
        <dbReference type="EMBL" id="MBA0576401.1"/>
    </source>
</evidence>
<protein>
    <recommendedName>
        <fullName evidence="5">21 kDa seed protein</fullName>
    </recommendedName>
</protein>
<name>A0A7J8NHE9_9ROSI</name>
<evidence type="ECO:0000256" key="2">
    <source>
        <dbReference type="SAM" id="SignalP"/>
    </source>
</evidence>
<gene>
    <name evidence="3" type="ORF">Golob_024054</name>
</gene>
<dbReference type="PROSITE" id="PS00283">
    <property type="entry name" value="SOYBEAN_KUNITZ"/>
    <property type="match status" value="1"/>
</dbReference>
<dbReference type="AlphaFoldDB" id="A0A7J8NHE9"/>
<evidence type="ECO:0000313" key="4">
    <source>
        <dbReference type="Proteomes" id="UP000593572"/>
    </source>
</evidence>
<accession>A0A7J8NHE9</accession>
<dbReference type="Proteomes" id="UP000593572">
    <property type="component" value="Unassembled WGS sequence"/>
</dbReference>
<dbReference type="GO" id="GO:0004866">
    <property type="term" value="F:endopeptidase inhibitor activity"/>
    <property type="evidence" value="ECO:0007669"/>
    <property type="project" value="InterPro"/>
</dbReference>
<dbReference type="SUPFAM" id="SSF50386">
    <property type="entry name" value="STI-like"/>
    <property type="match status" value="1"/>
</dbReference>
<organism evidence="3 4">
    <name type="scientific">Gossypium lobatum</name>
    <dbReference type="NCBI Taxonomy" id="34289"/>
    <lineage>
        <taxon>Eukaryota</taxon>
        <taxon>Viridiplantae</taxon>
        <taxon>Streptophyta</taxon>
        <taxon>Embryophyta</taxon>
        <taxon>Tracheophyta</taxon>
        <taxon>Spermatophyta</taxon>
        <taxon>Magnoliopsida</taxon>
        <taxon>eudicotyledons</taxon>
        <taxon>Gunneridae</taxon>
        <taxon>Pentapetalae</taxon>
        <taxon>rosids</taxon>
        <taxon>malvids</taxon>
        <taxon>Malvales</taxon>
        <taxon>Malvaceae</taxon>
        <taxon>Malvoideae</taxon>
        <taxon>Gossypium</taxon>
    </lineage>
</organism>
<dbReference type="InterPro" id="IPR002160">
    <property type="entry name" value="Prot_inh_Kunz-lg"/>
</dbReference>
<sequence length="169" mass="18709">MKGTTTASLFLLFIFSITPPSFLFEVANATNYPVLDIDGDWLRTGVEYYVVSAIFGAGDTNDTVVRLSTDVNIEFARIRTKLCRTTTVWKIDNYDDSAGKWWVTTDGVRGNPGPNTLTSWFKIENVGILGYKFKYCPSVCESCTTLCSEIERDVDSDGQIRLAISDGSG</sequence>
<dbReference type="InterPro" id="IPR011065">
    <property type="entry name" value="Kunitz_inhibitor_STI-like_sf"/>
</dbReference>
<reference evidence="3 4" key="1">
    <citation type="journal article" date="2019" name="Genome Biol. Evol.">
        <title>Insights into the evolution of the New World diploid cottons (Gossypium, subgenus Houzingenia) based on genome sequencing.</title>
        <authorList>
            <person name="Grover C.E."/>
            <person name="Arick M.A. 2nd"/>
            <person name="Thrash A."/>
            <person name="Conover J.L."/>
            <person name="Sanders W.S."/>
            <person name="Peterson D.G."/>
            <person name="Frelichowski J.E."/>
            <person name="Scheffler J.A."/>
            <person name="Scheffler B.E."/>
            <person name="Wendel J.F."/>
        </authorList>
    </citation>
    <scope>NUCLEOTIDE SEQUENCE [LARGE SCALE GENOMIC DNA]</scope>
    <source>
        <strain evidence="3">157</strain>
        <tissue evidence="3">Leaf</tissue>
    </source>
</reference>